<evidence type="ECO:0000313" key="3">
    <source>
        <dbReference type="Proteomes" id="UP001153076"/>
    </source>
</evidence>
<feature type="region of interest" description="Disordered" evidence="1">
    <location>
        <begin position="162"/>
        <end position="212"/>
    </location>
</feature>
<comment type="caution">
    <text evidence="2">The sequence shown here is derived from an EMBL/GenBank/DDBJ whole genome shotgun (WGS) entry which is preliminary data.</text>
</comment>
<feature type="compositionally biased region" description="Polar residues" evidence="1">
    <location>
        <begin position="180"/>
        <end position="191"/>
    </location>
</feature>
<reference evidence="2" key="1">
    <citation type="submission" date="2022-04" db="EMBL/GenBank/DDBJ databases">
        <title>Carnegiea gigantea Genome sequencing and assembly v2.</title>
        <authorList>
            <person name="Copetti D."/>
            <person name="Sanderson M.J."/>
            <person name="Burquez A."/>
            <person name="Wojciechowski M.F."/>
        </authorList>
    </citation>
    <scope>NUCLEOTIDE SEQUENCE</scope>
    <source>
        <strain evidence="2">SGP5-SGP5p</strain>
        <tissue evidence="2">Aerial part</tissue>
    </source>
</reference>
<feature type="region of interest" description="Disordered" evidence="1">
    <location>
        <begin position="128"/>
        <end position="149"/>
    </location>
</feature>
<organism evidence="2 3">
    <name type="scientific">Carnegiea gigantea</name>
    <dbReference type="NCBI Taxonomy" id="171969"/>
    <lineage>
        <taxon>Eukaryota</taxon>
        <taxon>Viridiplantae</taxon>
        <taxon>Streptophyta</taxon>
        <taxon>Embryophyta</taxon>
        <taxon>Tracheophyta</taxon>
        <taxon>Spermatophyta</taxon>
        <taxon>Magnoliopsida</taxon>
        <taxon>eudicotyledons</taxon>
        <taxon>Gunneridae</taxon>
        <taxon>Pentapetalae</taxon>
        <taxon>Caryophyllales</taxon>
        <taxon>Cactineae</taxon>
        <taxon>Cactaceae</taxon>
        <taxon>Cactoideae</taxon>
        <taxon>Echinocereeae</taxon>
        <taxon>Carnegiea</taxon>
    </lineage>
</organism>
<evidence type="ECO:0000313" key="2">
    <source>
        <dbReference type="EMBL" id="KAJ8449461.1"/>
    </source>
</evidence>
<protein>
    <submittedName>
        <fullName evidence="2">Uncharacterized protein</fullName>
    </submittedName>
</protein>
<dbReference type="Proteomes" id="UP001153076">
    <property type="component" value="Unassembled WGS sequence"/>
</dbReference>
<proteinExistence type="predicted"/>
<dbReference type="AlphaFoldDB" id="A0A9Q1QPZ5"/>
<evidence type="ECO:0000256" key="1">
    <source>
        <dbReference type="SAM" id="MobiDB-lite"/>
    </source>
</evidence>
<sequence>MVDKTPRSPPHRVIGNSLPEIPLPYYRLPSRKTMTLRWQRRVWRRPDMSFDLLRDINSIDLCESILLEIIHDDEPDFIPQATILALLEWQDIKSRRLSLTSPLSLDTSPDGSPDHNYTVLTPTHIAQPGELPMLDGVRPHHPSQSNTARPRPYAAALKFGLGSHSHSQVSPPEPKLHSQLPGSPTAITNSSPNPPPEIAQHAANAPQRMTAQAEQSGILLTLSIVMPNQGEDSSKSDPLLAMDNEEIEGMDAEDNADMYLNLEHLVDVEMSSDSTKRKRIEEGEECQRNATPVKKGVCFALASEEQCSSKAIFLTAFRPRTIVFIMYYTQALGISIHHASDSHLHLQK</sequence>
<name>A0A9Q1QPZ5_9CARY</name>
<keyword evidence="3" id="KW-1185">Reference proteome</keyword>
<dbReference type="EMBL" id="JAKOGI010000021">
    <property type="protein sequence ID" value="KAJ8449461.1"/>
    <property type="molecule type" value="Genomic_DNA"/>
</dbReference>
<accession>A0A9Q1QPZ5</accession>
<gene>
    <name evidence="2" type="ORF">Cgig2_002258</name>
</gene>